<gene>
    <name evidence="3" type="ORF">IFO69_08990</name>
</gene>
<keyword evidence="2" id="KW-0472">Membrane</keyword>
<dbReference type="Proteomes" id="UP000647133">
    <property type="component" value="Unassembled WGS sequence"/>
</dbReference>
<evidence type="ECO:0000256" key="2">
    <source>
        <dbReference type="SAM" id="Phobius"/>
    </source>
</evidence>
<keyword evidence="4" id="KW-1185">Reference proteome</keyword>
<dbReference type="RefSeq" id="WP_192009727.1">
    <property type="nucleotide sequence ID" value="NZ_JACYTQ010000002.1"/>
</dbReference>
<evidence type="ECO:0000313" key="4">
    <source>
        <dbReference type="Proteomes" id="UP000647133"/>
    </source>
</evidence>
<protein>
    <submittedName>
        <fullName evidence="3">Uncharacterized protein</fullName>
    </submittedName>
</protein>
<keyword evidence="2" id="KW-0812">Transmembrane</keyword>
<organism evidence="3 4">
    <name type="scientific">Echinicola arenosa</name>
    <dbReference type="NCBI Taxonomy" id="2774144"/>
    <lineage>
        <taxon>Bacteria</taxon>
        <taxon>Pseudomonadati</taxon>
        <taxon>Bacteroidota</taxon>
        <taxon>Cytophagia</taxon>
        <taxon>Cytophagales</taxon>
        <taxon>Cyclobacteriaceae</taxon>
        <taxon>Echinicola</taxon>
    </lineage>
</organism>
<accession>A0ABR9AJA4</accession>
<reference evidence="3 4" key="1">
    <citation type="submission" date="2020-09" db="EMBL/GenBank/DDBJ databases">
        <title>Echinicola sp. CAU 1574 isolated from sand of Sido Beach.</title>
        <authorList>
            <person name="Kim W."/>
        </authorList>
    </citation>
    <scope>NUCLEOTIDE SEQUENCE [LARGE SCALE GENOMIC DNA]</scope>
    <source>
        <strain evidence="3 4">CAU 1574</strain>
    </source>
</reference>
<proteinExistence type="predicted"/>
<feature type="transmembrane region" description="Helical" evidence="2">
    <location>
        <begin position="66"/>
        <end position="86"/>
    </location>
</feature>
<comment type="caution">
    <text evidence="3">The sequence shown here is derived from an EMBL/GenBank/DDBJ whole genome shotgun (WGS) entry which is preliminary data.</text>
</comment>
<sequence>MTGGAGFSRSGQASFQNNRDLRTQRKTMSENPYAGGFNGNKDEAAKNFKELRQWRKAQENQELRKVKLVVGGLLAMALVTYLLTLIF</sequence>
<evidence type="ECO:0000313" key="3">
    <source>
        <dbReference type="EMBL" id="MBD8488878.1"/>
    </source>
</evidence>
<evidence type="ECO:0000256" key="1">
    <source>
        <dbReference type="SAM" id="MobiDB-lite"/>
    </source>
</evidence>
<feature type="region of interest" description="Disordered" evidence="1">
    <location>
        <begin position="1"/>
        <end position="42"/>
    </location>
</feature>
<feature type="compositionally biased region" description="Polar residues" evidence="1">
    <location>
        <begin position="9"/>
        <end position="18"/>
    </location>
</feature>
<dbReference type="EMBL" id="JACYTQ010000002">
    <property type="protein sequence ID" value="MBD8488878.1"/>
    <property type="molecule type" value="Genomic_DNA"/>
</dbReference>
<name>A0ABR9AJA4_9BACT</name>
<keyword evidence="2" id="KW-1133">Transmembrane helix</keyword>